<protein>
    <submittedName>
        <fullName evidence="1">Hedgehog receptor, putative</fullName>
    </submittedName>
</protein>
<name>A0A0A9VH36_ARUDO</name>
<reference evidence="1" key="2">
    <citation type="journal article" date="2015" name="Data Brief">
        <title>Shoot transcriptome of the giant reed, Arundo donax.</title>
        <authorList>
            <person name="Barrero R.A."/>
            <person name="Guerrero F.D."/>
            <person name="Moolhuijzen P."/>
            <person name="Goolsby J.A."/>
            <person name="Tidwell J."/>
            <person name="Bellgard S.E."/>
            <person name="Bellgard M.I."/>
        </authorList>
    </citation>
    <scope>NUCLEOTIDE SEQUENCE</scope>
    <source>
        <tissue evidence="1">Shoot tissue taken approximately 20 cm above the soil surface</tissue>
    </source>
</reference>
<sequence length="105" mass="12108">MARVLITPFRCPKLHPLLSNQLILLLFKLTYQFSLGSMEVLLLDILSLCYVYRCLSLLSYALVSFASRLKHVQKSFGLVLEVEPLMRRIILIIILHHFTGLSSLY</sequence>
<dbReference type="EMBL" id="GBRH01188829">
    <property type="protein sequence ID" value="JAE09067.1"/>
    <property type="molecule type" value="Transcribed_RNA"/>
</dbReference>
<keyword evidence="1" id="KW-0675">Receptor</keyword>
<reference evidence="1" key="1">
    <citation type="submission" date="2014-09" db="EMBL/GenBank/DDBJ databases">
        <authorList>
            <person name="Magalhaes I.L.F."/>
            <person name="Oliveira U."/>
            <person name="Santos F.R."/>
            <person name="Vidigal T.H.D.A."/>
            <person name="Brescovit A.D."/>
            <person name="Santos A.J."/>
        </authorList>
    </citation>
    <scope>NUCLEOTIDE SEQUENCE</scope>
    <source>
        <tissue evidence="1">Shoot tissue taken approximately 20 cm above the soil surface</tissue>
    </source>
</reference>
<accession>A0A0A9VH36</accession>
<evidence type="ECO:0000313" key="1">
    <source>
        <dbReference type="EMBL" id="JAE09067.1"/>
    </source>
</evidence>
<organism evidence="1">
    <name type="scientific">Arundo donax</name>
    <name type="common">Giant reed</name>
    <name type="synonym">Donax arundinaceus</name>
    <dbReference type="NCBI Taxonomy" id="35708"/>
    <lineage>
        <taxon>Eukaryota</taxon>
        <taxon>Viridiplantae</taxon>
        <taxon>Streptophyta</taxon>
        <taxon>Embryophyta</taxon>
        <taxon>Tracheophyta</taxon>
        <taxon>Spermatophyta</taxon>
        <taxon>Magnoliopsida</taxon>
        <taxon>Liliopsida</taxon>
        <taxon>Poales</taxon>
        <taxon>Poaceae</taxon>
        <taxon>PACMAD clade</taxon>
        <taxon>Arundinoideae</taxon>
        <taxon>Arundineae</taxon>
        <taxon>Arundo</taxon>
    </lineage>
</organism>
<dbReference type="AlphaFoldDB" id="A0A0A9VH36"/>
<proteinExistence type="predicted"/>